<proteinExistence type="predicted"/>
<dbReference type="GO" id="GO:0016787">
    <property type="term" value="F:hydrolase activity"/>
    <property type="evidence" value="ECO:0007669"/>
    <property type="project" value="UniProtKB-KW"/>
</dbReference>
<dbReference type="InterPro" id="IPR006439">
    <property type="entry name" value="HAD-SF_hydro_IA"/>
</dbReference>
<dbReference type="InterPro" id="IPR023214">
    <property type="entry name" value="HAD_sf"/>
</dbReference>
<dbReference type="OMA" id="GVIMEFE"/>
<dbReference type="STRING" id="29655.A0A0K9PZS6"/>
<evidence type="ECO:0000313" key="2">
    <source>
        <dbReference type="Proteomes" id="UP000036987"/>
    </source>
</evidence>
<keyword evidence="1" id="KW-0378">Hydrolase</keyword>
<dbReference type="NCBIfam" id="TIGR01509">
    <property type="entry name" value="HAD-SF-IA-v3"/>
    <property type="match status" value="1"/>
</dbReference>
<comment type="caution">
    <text evidence="1">The sequence shown here is derived from an EMBL/GenBank/DDBJ whole genome shotgun (WGS) entry which is preliminary data.</text>
</comment>
<name>A0A0K9PZS6_ZOSMR</name>
<evidence type="ECO:0000313" key="1">
    <source>
        <dbReference type="EMBL" id="KMZ74434.1"/>
    </source>
</evidence>
<reference evidence="2" key="1">
    <citation type="journal article" date="2016" name="Nature">
        <title>The genome of the seagrass Zostera marina reveals angiosperm adaptation to the sea.</title>
        <authorList>
            <person name="Olsen J.L."/>
            <person name="Rouze P."/>
            <person name="Verhelst B."/>
            <person name="Lin Y.-C."/>
            <person name="Bayer T."/>
            <person name="Collen J."/>
            <person name="Dattolo E."/>
            <person name="De Paoli E."/>
            <person name="Dittami S."/>
            <person name="Maumus F."/>
            <person name="Michel G."/>
            <person name="Kersting A."/>
            <person name="Lauritano C."/>
            <person name="Lohaus R."/>
            <person name="Toepel M."/>
            <person name="Tonon T."/>
            <person name="Vanneste K."/>
            <person name="Amirebrahimi M."/>
            <person name="Brakel J."/>
            <person name="Bostroem C."/>
            <person name="Chovatia M."/>
            <person name="Grimwood J."/>
            <person name="Jenkins J.W."/>
            <person name="Jueterbock A."/>
            <person name="Mraz A."/>
            <person name="Stam W.T."/>
            <person name="Tice H."/>
            <person name="Bornberg-Bauer E."/>
            <person name="Green P.J."/>
            <person name="Pearson G.A."/>
            <person name="Procaccini G."/>
            <person name="Duarte C.M."/>
            <person name="Schmutz J."/>
            <person name="Reusch T.B.H."/>
            <person name="Van de Peer Y."/>
        </authorList>
    </citation>
    <scope>NUCLEOTIDE SEQUENCE [LARGE SCALE GENOMIC DNA]</scope>
    <source>
        <strain evidence="2">cv. Finnish</strain>
    </source>
</reference>
<gene>
    <name evidence="1" type="ORF">ZOSMA_129G00270</name>
</gene>
<dbReference type="PANTHER" id="PTHR47108:SF1">
    <property type="entry name" value="5-AMINO-6-(5-PHOSPHO-D-RIBITYLAMINO)URACIL PHOSPHATASE, CHLOROPLASTIC"/>
    <property type="match status" value="1"/>
</dbReference>
<dbReference type="CDD" id="cd07505">
    <property type="entry name" value="HAD_BPGM-like"/>
    <property type="match status" value="1"/>
</dbReference>
<dbReference type="Pfam" id="PF13419">
    <property type="entry name" value="HAD_2"/>
    <property type="match status" value="1"/>
</dbReference>
<dbReference type="PANTHER" id="PTHR47108">
    <property type="entry name" value="5-AMINO-6-(5-PHOSPHO-D-RIBITYLAMINO)URACIL PHOSPHATASE, CHLOROPLASTIC"/>
    <property type="match status" value="1"/>
</dbReference>
<dbReference type="AlphaFoldDB" id="A0A0K9PZS6"/>
<dbReference type="Gene3D" id="3.40.50.1000">
    <property type="entry name" value="HAD superfamily/HAD-like"/>
    <property type="match status" value="1"/>
</dbReference>
<dbReference type="InterPro" id="IPR041492">
    <property type="entry name" value="HAD_2"/>
</dbReference>
<sequence>MLLGVFCSVDMVVDSVPAITMVALRHQSFHQKPKPEIFQICTTATNNAIANHSSARSSVAELAKEEAYMPREKEGERIPRDWIYTDVPPKTHHNGKNHYLQPANKVDDPNLHNPLIRQERLGCGWLGAIFEWEGVIVDDEDSSSKSERRAWLVLSKEEYKSPPSTILLNRIEGMKNEQALSEVLCWSRDTEELQRLATRKEEIHRTLHSGLYRLRPGSQQFMTVLSKHNIPTAVASTRPKRFIKEAVESVGVEWDFDAIIGAEDVYRGKPDPKMFIYAAQKLNLIPERCIVFGNSNLTVEAAHDARMKCVAVASRHPLYELSAADLVVRHLSELSVVNLKKLAAIESPESGSEELEAEMEKEEASIW</sequence>
<dbReference type="InterPro" id="IPR023198">
    <property type="entry name" value="PGP-like_dom2"/>
</dbReference>
<dbReference type="InterPro" id="IPR036412">
    <property type="entry name" value="HAD-like_sf"/>
</dbReference>
<dbReference type="Proteomes" id="UP000036987">
    <property type="component" value="Unassembled WGS sequence"/>
</dbReference>
<dbReference type="SUPFAM" id="SSF56784">
    <property type="entry name" value="HAD-like"/>
    <property type="match status" value="1"/>
</dbReference>
<accession>A0A0K9PZS6</accession>
<protein>
    <submittedName>
        <fullName evidence="1">HAD-superfamily hydrolase subfamily IA, variant 3:Beta-phosphoglucomutasehydrolase</fullName>
    </submittedName>
</protein>
<organism evidence="1 2">
    <name type="scientific">Zostera marina</name>
    <name type="common">Eelgrass</name>
    <dbReference type="NCBI Taxonomy" id="29655"/>
    <lineage>
        <taxon>Eukaryota</taxon>
        <taxon>Viridiplantae</taxon>
        <taxon>Streptophyta</taxon>
        <taxon>Embryophyta</taxon>
        <taxon>Tracheophyta</taxon>
        <taxon>Spermatophyta</taxon>
        <taxon>Magnoliopsida</taxon>
        <taxon>Liliopsida</taxon>
        <taxon>Zosteraceae</taxon>
        <taxon>Zostera</taxon>
    </lineage>
</organism>
<dbReference type="EMBL" id="LFYR01000337">
    <property type="protein sequence ID" value="KMZ74434.1"/>
    <property type="molecule type" value="Genomic_DNA"/>
</dbReference>
<dbReference type="OrthoDB" id="40579at2759"/>
<dbReference type="Gene3D" id="1.10.150.240">
    <property type="entry name" value="Putative phosphatase, domain 2"/>
    <property type="match status" value="1"/>
</dbReference>
<keyword evidence="2" id="KW-1185">Reference proteome</keyword>
<dbReference type="GO" id="GO:0009231">
    <property type="term" value="P:riboflavin biosynthetic process"/>
    <property type="evidence" value="ECO:0000318"/>
    <property type="project" value="GO_Central"/>
</dbReference>